<accession>A0A7W6KM16</accession>
<evidence type="ECO:0000313" key="3">
    <source>
        <dbReference type="Proteomes" id="UP000530571"/>
    </source>
</evidence>
<organism evidence="2 3">
    <name type="scientific">Martelella radicis</name>
    <dbReference type="NCBI Taxonomy" id="1397476"/>
    <lineage>
        <taxon>Bacteria</taxon>
        <taxon>Pseudomonadati</taxon>
        <taxon>Pseudomonadota</taxon>
        <taxon>Alphaproteobacteria</taxon>
        <taxon>Hyphomicrobiales</taxon>
        <taxon>Aurantimonadaceae</taxon>
        <taxon>Martelella</taxon>
    </lineage>
</organism>
<keyword evidence="3" id="KW-1185">Reference proteome</keyword>
<evidence type="ECO:0000313" key="2">
    <source>
        <dbReference type="EMBL" id="MBB4123794.1"/>
    </source>
</evidence>
<dbReference type="EMBL" id="JACIDZ010000014">
    <property type="protein sequence ID" value="MBB4123794.1"/>
    <property type="molecule type" value="Genomic_DNA"/>
</dbReference>
<dbReference type="PROSITE" id="PS50404">
    <property type="entry name" value="GST_NTER"/>
    <property type="match status" value="1"/>
</dbReference>
<dbReference type="InterPro" id="IPR036249">
    <property type="entry name" value="Thioredoxin-like_sf"/>
</dbReference>
<name>A0A7W6KM16_9HYPH</name>
<dbReference type="Pfam" id="PF13409">
    <property type="entry name" value="GST_N_2"/>
    <property type="match status" value="1"/>
</dbReference>
<dbReference type="Gene3D" id="3.40.30.10">
    <property type="entry name" value="Glutaredoxin"/>
    <property type="match status" value="1"/>
</dbReference>
<keyword evidence="2" id="KW-0808">Transferase</keyword>
<proteinExistence type="predicted"/>
<dbReference type="EC" id="2.5.1.18" evidence="2"/>
<dbReference type="GO" id="GO:0004364">
    <property type="term" value="F:glutathione transferase activity"/>
    <property type="evidence" value="ECO:0007669"/>
    <property type="project" value="UniProtKB-EC"/>
</dbReference>
<evidence type="ECO:0000259" key="1">
    <source>
        <dbReference type="PROSITE" id="PS50404"/>
    </source>
</evidence>
<gene>
    <name evidence="2" type="ORF">GGR30_003742</name>
</gene>
<dbReference type="Gene3D" id="1.20.1050.10">
    <property type="match status" value="1"/>
</dbReference>
<dbReference type="Pfam" id="PF13410">
    <property type="entry name" value="GST_C_2"/>
    <property type="match status" value="1"/>
</dbReference>
<reference evidence="2 3" key="1">
    <citation type="submission" date="2020-08" db="EMBL/GenBank/DDBJ databases">
        <title>Genomic Encyclopedia of Type Strains, Phase IV (KMG-IV): sequencing the most valuable type-strain genomes for metagenomic binning, comparative biology and taxonomic classification.</title>
        <authorList>
            <person name="Goeker M."/>
        </authorList>
    </citation>
    <scope>NUCLEOTIDE SEQUENCE [LARGE SCALE GENOMIC DNA]</scope>
    <source>
        <strain evidence="2 3">DSM 28101</strain>
    </source>
</reference>
<dbReference type="CDD" id="cd03205">
    <property type="entry name" value="GST_C_6"/>
    <property type="match status" value="1"/>
</dbReference>
<comment type="caution">
    <text evidence="2">The sequence shown here is derived from an EMBL/GenBank/DDBJ whole genome shotgun (WGS) entry which is preliminary data.</text>
</comment>
<dbReference type="AlphaFoldDB" id="A0A7W6KM16"/>
<dbReference type="Proteomes" id="UP000530571">
    <property type="component" value="Unassembled WGS sequence"/>
</dbReference>
<protein>
    <submittedName>
        <fullName evidence="2">Glutathione S-transferase</fullName>
        <ecNumber evidence="2">2.5.1.18</ecNumber>
    </submittedName>
</protein>
<dbReference type="InterPro" id="IPR036282">
    <property type="entry name" value="Glutathione-S-Trfase_C_sf"/>
</dbReference>
<dbReference type="InterPro" id="IPR004045">
    <property type="entry name" value="Glutathione_S-Trfase_N"/>
</dbReference>
<dbReference type="SUPFAM" id="SSF47616">
    <property type="entry name" value="GST C-terminal domain-like"/>
    <property type="match status" value="1"/>
</dbReference>
<sequence length="204" mass="22736">MMILTLYWGSASPFVRKVMVTAHELDLVDRIEILDSAAHPVERDARIQAFNPLAKVPAARTADGMDLYDSRVICEYLDELASGGLFPAPGPARWTALRRQALADGLLDAALLVRYERLARLEPQRWPLWIDKQLEKVSDALDAMDADLPAADCHDIGAISIACALGWLSFRFPEIDWREGRAELAQWHAGFETRPAMQATRPAA</sequence>
<dbReference type="SUPFAM" id="SSF52833">
    <property type="entry name" value="Thioredoxin-like"/>
    <property type="match status" value="1"/>
</dbReference>
<feature type="domain" description="GST N-terminal" evidence="1">
    <location>
        <begin position="2"/>
        <end position="85"/>
    </location>
</feature>